<evidence type="ECO:0000256" key="8">
    <source>
        <dbReference type="SAM" id="MobiDB-lite"/>
    </source>
</evidence>
<dbReference type="InterPro" id="IPR012677">
    <property type="entry name" value="Nucleotide-bd_a/b_plait_sf"/>
</dbReference>
<reference evidence="10 11" key="1">
    <citation type="submission" date="2019-06" db="EMBL/GenBank/DDBJ databases">
        <title>Discovery of a novel chromosome fission-fusion reversal in muntjac.</title>
        <authorList>
            <person name="Mudd A.B."/>
            <person name="Bredeson J.V."/>
            <person name="Baum R."/>
            <person name="Hockemeyer D."/>
            <person name="Rokhsar D.S."/>
        </authorList>
    </citation>
    <scope>NUCLEOTIDE SEQUENCE [LARGE SCALE GENOMIC DNA]</scope>
    <source>
        <strain evidence="10">UTSW_UCB_Mm</strain>
        <tissue evidence="10">Fibroblast cell line</tissue>
    </source>
</reference>
<feature type="compositionally biased region" description="Basic and acidic residues" evidence="8">
    <location>
        <begin position="583"/>
        <end position="600"/>
    </location>
</feature>
<dbReference type="EMBL" id="VCEA01000001">
    <property type="protein sequence ID" value="KAB0361286.1"/>
    <property type="molecule type" value="Genomic_DNA"/>
</dbReference>
<gene>
    <name evidence="10" type="ORF">FD754_005442</name>
</gene>
<dbReference type="InterPro" id="IPR000504">
    <property type="entry name" value="RRM_dom"/>
</dbReference>
<dbReference type="Gene3D" id="3.30.70.330">
    <property type="match status" value="1"/>
</dbReference>
<evidence type="ECO:0000256" key="2">
    <source>
        <dbReference type="ARBA" id="ARBA00022481"/>
    </source>
</evidence>
<dbReference type="CDD" id="cd12679">
    <property type="entry name" value="RRM_SAFB1_SAFB2"/>
    <property type="match status" value="1"/>
</dbReference>
<evidence type="ECO:0000256" key="5">
    <source>
        <dbReference type="ARBA" id="ARBA00023163"/>
    </source>
</evidence>
<dbReference type="GO" id="GO:0060765">
    <property type="term" value="P:regulation of androgen receptor signaling pathway"/>
    <property type="evidence" value="ECO:0007669"/>
    <property type="project" value="TreeGrafter"/>
</dbReference>
<feature type="domain" description="RRM" evidence="9">
    <location>
        <begin position="136"/>
        <end position="214"/>
    </location>
</feature>
<feature type="compositionally biased region" description="Basic and acidic residues" evidence="8">
    <location>
        <begin position="510"/>
        <end position="560"/>
    </location>
</feature>
<evidence type="ECO:0000259" key="9">
    <source>
        <dbReference type="PROSITE" id="PS50102"/>
    </source>
</evidence>
<evidence type="ECO:0000256" key="1">
    <source>
        <dbReference type="ARBA" id="ARBA00004123"/>
    </source>
</evidence>
<keyword evidence="2" id="KW-0488">Methylation</keyword>
<proteinExistence type="predicted"/>
<protein>
    <recommendedName>
        <fullName evidence="9">RRM domain-containing protein</fullName>
    </recommendedName>
</protein>
<evidence type="ECO:0000256" key="4">
    <source>
        <dbReference type="ARBA" id="ARBA00023015"/>
    </source>
</evidence>
<feature type="region of interest" description="Disordered" evidence="8">
    <location>
        <begin position="257"/>
        <end position="396"/>
    </location>
</feature>
<name>A0A5N3WM28_MUNMU</name>
<dbReference type="InterPro" id="IPR034781">
    <property type="entry name" value="SAFB1_2_RBD"/>
</dbReference>
<keyword evidence="3" id="KW-0597">Phosphoprotein</keyword>
<dbReference type="PROSITE" id="PS50102">
    <property type="entry name" value="RRM"/>
    <property type="match status" value="1"/>
</dbReference>
<dbReference type="SMART" id="SM00360">
    <property type="entry name" value="RRM"/>
    <property type="match status" value="1"/>
</dbReference>
<keyword evidence="7" id="KW-0694">RNA-binding</keyword>
<feature type="compositionally biased region" description="Gly residues" evidence="8">
    <location>
        <begin position="621"/>
        <end position="630"/>
    </location>
</feature>
<comment type="subcellular location">
    <subcellularLocation>
        <location evidence="1">Nucleus</location>
    </subcellularLocation>
</comment>
<dbReference type="AlphaFoldDB" id="A0A5N3WM28"/>
<dbReference type="InterPro" id="IPR035979">
    <property type="entry name" value="RBD_domain_sf"/>
</dbReference>
<dbReference type="InterPro" id="IPR051738">
    <property type="entry name" value="SAF_Modulators"/>
</dbReference>
<dbReference type="GO" id="GO:0050684">
    <property type="term" value="P:regulation of mRNA processing"/>
    <property type="evidence" value="ECO:0007669"/>
    <property type="project" value="TreeGrafter"/>
</dbReference>
<organism evidence="10 11">
    <name type="scientific">Muntiacus muntjak</name>
    <name type="common">Barking deer</name>
    <name type="synonym">Indian muntjac</name>
    <dbReference type="NCBI Taxonomy" id="9888"/>
    <lineage>
        <taxon>Eukaryota</taxon>
        <taxon>Metazoa</taxon>
        <taxon>Chordata</taxon>
        <taxon>Craniata</taxon>
        <taxon>Vertebrata</taxon>
        <taxon>Euteleostomi</taxon>
        <taxon>Mammalia</taxon>
        <taxon>Eutheria</taxon>
        <taxon>Laurasiatheria</taxon>
        <taxon>Artiodactyla</taxon>
        <taxon>Ruminantia</taxon>
        <taxon>Pecora</taxon>
        <taxon>Cervidae</taxon>
        <taxon>Muntiacinae</taxon>
        <taxon>Muntiacus</taxon>
    </lineage>
</organism>
<keyword evidence="4" id="KW-0805">Transcription regulation</keyword>
<evidence type="ECO:0000256" key="6">
    <source>
        <dbReference type="ARBA" id="ARBA00023242"/>
    </source>
</evidence>
<dbReference type="PANTHER" id="PTHR15683">
    <property type="entry name" value="SCAFFOLD ATTACHMENT FACTOR B-RELATED"/>
    <property type="match status" value="1"/>
</dbReference>
<feature type="non-terminal residue" evidence="10">
    <location>
        <position position="1"/>
    </location>
</feature>
<feature type="region of interest" description="Disordered" evidence="8">
    <location>
        <begin position="415"/>
        <end position="438"/>
    </location>
</feature>
<evidence type="ECO:0000313" key="10">
    <source>
        <dbReference type="EMBL" id="KAB0361286.1"/>
    </source>
</evidence>
<feature type="compositionally biased region" description="Basic and acidic residues" evidence="8">
    <location>
        <begin position="257"/>
        <end position="287"/>
    </location>
</feature>
<feature type="compositionally biased region" description="Basic and acidic residues" evidence="8">
    <location>
        <begin position="296"/>
        <end position="308"/>
    </location>
</feature>
<accession>A0A5N3WM28</accession>
<feature type="compositionally biased region" description="Basic and acidic residues" evidence="8">
    <location>
        <begin position="319"/>
        <end position="396"/>
    </location>
</feature>
<feature type="compositionally biased region" description="Gly residues" evidence="8">
    <location>
        <begin position="639"/>
        <end position="652"/>
    </location>
</feature>
<evidence type="ECO:0000256" key="3">
    <source>
        <dbReference type="ARBA" id="ARBA00022553"/>
    </source>
</evidence>
<keyword evidence="5" id="KW-0804">Transcription</keyword>
<dbReference type="GO" id="GO:0043565">
    <property type="term" value="F:sequence-specific DNA binding"/>
    <property type="evidence" value="ECO:0007669"/>
    <property type="project" value="TreeGrafter"/>
</dbReference>
<feature type="region of interest" description="Disordered" evidence="8">
    <location>
        <begin position="494"/>
        <end position="685"/>
    </location>
</feature>
<evidence type="ECO:0000256" key="7">
    <source>
        <dbReference type="PROSITE-ProRule" id="PRU00176"/>
    </source>
</evidence>
<comment type="caution">
    <text evidence="10">The sequence shown here is derived from an EMBL/GenBank/DDBJ whole genome shotgun (WGS) entry which is preliminary data.</text>
</comment>
<feature type="region of interest" description="Disordered" evidence="8">
    <location>
        <begin position="211"/>
        <end position="238"/>
    </location>
</feature>
<dbReference type="GO" id="GO:0003723">
    <property type="term" value="F:RNA binding"/>
    <property type="evidence" value="ECO:0007669"/>
    <property type="project" value="UniProtKB-UniRule"/>
</dbReference>
<feature type="compositionally biased region" description="Basic and acidic residues" evidence="8">
    <location>
        <begin position="494"/>
        <end position="503"/>
    </location>
</feature>
<dbReference type="Pfam" id="PF00076">
    <property type="entry name" value="RRM_1"/>
    <property type="match status" value="1"/>
</dbReference>
<dbReference type="PANTHER" id="PTHR15683:SF4">
    <property type="entry name" value="SCAFFOLD ATTACHMENT FACTOR B2"/>
    <property type="match status" value="1"/>
</dbReference>
<keyword evidence="11" id="KW-1185">Reference proteome</keyword>
<dbReference type="Proteomes" id="UP000326458">
    <property type="component" value="Unassembled WGS sequence"/>
</dbReference>
<evidence type="ECO:0000313" key="11">
    <source>
        <dbReference type="Proteomes" id="UP000326458"/>
    </source>
</evidence>
<dbReference type="GO" id="GO:0006357">
    <property type="term" value="P:regulation of transcription by RNA polymerase II"/>
    <property type="evidence" value="ECO:0007669"/>
    <property type="project" value="TreeGrafter"/>
</dbReference>
<dbReference type="GO" id="GO:0005634">
    <property type="term" value="C:nucleus"/>
    <property type="evidence" value="ECO:0007669"/>
    <property type="project" value="UniProtKB-SubCell"/>
</dbReference>
<sequence>SKLHALRSCVMKPCAILTGTEVMLLSSVSMVYVLPIRWCGKTYGLGVFFFQVDGEGFENTLDASSLDFKVPPDIEEPLLEPGSEIGNPFVSPDLWKCCSAFWRSDMLSEMYSFKEEKDIKPIVKDEKGRISNSSGRNLWVSGLSSTTRATDLKNLFSKYGKVVGAKVVTNARSPGARCYGFVTMSTSDEATKCISHLHRTELHGRMISVEKAKNEPSGKKLSDRKECEVKKEKLSSVDRHHSVEIKVEKTIIKKEEKMEKKEEKEPEDIKKEEKDENELKSGPENRSRVTKSGSRGMERTVVMDKSKGEPVISVKTTSRSKERSSKSQDRKSESKEKRDILSFDKIKEQRERERQRQREREIRETERRREREQREREQRLEAFHEGKEKARLEREREQLDRQWQRLERERLERERLERERERVERERRREQERIQREREELRHQQEQLRYEQERRSVVRRPYDIGREICIFLKMKNRRDDAYWPEGKRMAMEDRYRPDFPRPDHRFHHFDHRDRGRYQEHVADRREGSRSMMGERDGQHYSDERHSHGGLPERHARDSRDGWGGYGSDKRMSEGRGPPPPPRGGRDWSEHSQRLEEHQERTWPGTVDADTAGREHSRWQGGERGLSGPSGPGHMADRGGISGRGGFAHGGHTQGDVVPAGGLDSDGLAGQDRGNRDPYPHFTRHY</sequence>
<keyword evidence="6" id="KW-0539">Nucleus</keyword>
<dbReference type="SUPFAM" id="SSF54928">
    <property type="entry name" value="RNA-binding domain, RBD"/>
    <property type="match status" value="1"/>
</dbReference>